<dbReference type="Pfam" id="PF03932">
    <property type="entry name" value="CutC"/>
    <property type="match status" value="1"/>
</dbReference>
<reference evidence="3" key="1">
    <citation type="submission" date="2022-07" db="EMBL/GenBank/DDBJ databases">
        <authorList>
            <person name="Trinca V."/>
            <person name="Uliana J.V.C."/>
            <person name="Torres T.T."/>
            <person name="Ward R.J."/>
            <person name="Monesi N."/>
        </authorList>
    </citation>
    <scope>NUCLEOTIDE SEQUENCE</scope>
    <source>
        <strain evidence="3">HSMRA1968</strain>
        <tissue evidence="3">Whole embryos</tissue>
    </source>
</reference>
<dbReference type="HAMAP" id="MF_00795">
    <property type="entry name" value="CutC"/>
    <property type="match status" value="1"/>
</dbReference>
<dbReference type="InterPro" id="IPR036822">
    <property type="entry name" value="CutC-like_dom_sf"/>
</dbReference>
<protein>
    <recommendedName>
        <fullName evidence="2">Copper homeostasis protein cutC homolog</fullName>
    </recommendedName>
</protein>
<dbReference type="InterPro" id="IPR005627">
    <property type="entry name" value="CutC-like"/>
</dbReference>
<dbReference type="PANTHER" id="PTHR12598:SF0">
    <property type="entry name" value="COPPER HOMEOSTASIS PROTEIN CUTC HOMOLOG"/>
    <property type="match status" value="1"/>
</dbReference>
<evidence type="ECO:0000256" key="1">
    <source>
        <dbReference type="ARBA" id="ARBA00007768"/>
    </source>
</evidence>
<organism evidence="3 4">
    <name type="scientific">Pseudolycoriella hygida</name>
    <dbReference type="NCBI Taxonomy" id="35572"/>
    <lineage>
        <taxon>Eukaryota</taxon>
        <taxon>Metazoa</taxon>
        <taxon>Ecdysozoa</taxon>
        <taxon>Arthropoda</taxon>
        <taxon>Hexapoda</taxon>
        <taxon>Insecta</taxon>
        <taxon>Pterygota</taxon>
        <taxon>Neoptera</taxon>
        <taxon>Endopterygota</taxon>
        <taxon>Diptera</taxon>
        <taxon>Nematocera</taxon>
        <taxon>Sciaroidea</taxon>
        <taxon>Sciaridae</taxon>
        <taxon>Pseudolycoriella</taxon>
    </lineage>
</organism>
<comment type="similarity">
    <text evidence="1">Belongs to the CutC family.</text>
</comment>
<dbReference type="PANTHER" id="PTHR12598">
    <property type="entry name" value="COPPER HOMEOSTASIS PROTEIN CUTC"/>
    <property type="match status" value="1"/>
</dbReference>
<proteinExistence type="inferred from homology"/>
<dbReference type="SUPFAM" id="SSF110395">
    <property type="entry name" value="CutC-like"/>
    <property type="match status" value="1"/>
</dbReference>
<dbReference type="Proteomes" id="UP001151699">
    <property type="component" value="Unassembled WGS sequence"/>
</dbReference>
<dbReference type="Gene3D" id="3.20.20.380">
    <property type="entry name" value="Copper homeostasis (CutC) domain"/>
    <property type="match status" value="1"/>
</dbReference>
<sequence length="237" mass="25976">MLEVCVDNISSVNAAVEGGAHRIELCSALSEGGLTPSIGFLKTVKRKHPNLKVFAMLRPRCGDFVYSPMEMEWILEDMKELHDNGADGFVFGALTVDKNIDEPSCLLVKKHSNSLPLTFHRAIDITNPNLLEENVEKIVSLGFSRILTSGLKTTAEEGIENISKMQQLSKNVVIMPGAGINLNNVESILTATGCKEFHSSASIKTVTKTREDIDFGKVILSDAEIVKNFVKIGQQFL</sequence>
<dbReference type="OrthoDB" id="7392499at2759"/>
<comment type="caution">
    <text evidence="3">The sequence shown here is derived from an EMBL/GenBank/DDBJ whole genome shotgun (WGS) entry which is preliminary data.</text>
</comment>
<gene>
    <name evidence="3" type="ORF">Bhyg_15689</name>
</gene>
<evidence type="ECO:0000256" key="2">
    <source>
        <dbReference type="ARBA" id="ARBA00019014"/>
    </source>
</evidence>
<dbReference type="GO" id="GO:0005507">
    <property type="term" value="F:copper ion binding"/>
    <property type="evidence" value="ECO:0007669"/>
    <property type="project" value="TreeGrafter"/>
</dbReference>
<keyword evidence="4" id="KW-1185">Reference proteome</keyword>
<accession>A0A9Q0RTA1</accession>
<evidence type="ECO:0000313" key="3">
    <source>
        <dbReference type="EMBL" id="KAJ6632870.1"/>
    </source>
</evidence>
<dbReference type="AlphaFoldDB" id="A0A9Q0RTA1"/>
<evidence type="ECO:0000313" key="4">
    <source>
        <dbReference type="Proteomes" id="UP001151699"/>
    </source>
</evidence>
<dbReference type="EMBL" id="WJQU01002425">
    <property type="protein sequence ID" value="KAJ6632870.1"/>
    <property type="molecule type" value="Genomic_DNA"/>
</dbReference>
<name>A0A9Q0RTA1_9DIPT</name>